<keyword evidence="2" id="KW-1185">Reference proteome</keyword>
<evidence type="ECO:0000313" key="2">
    <source>
        <dbReference type="Proteomes" id="UP000789405"/>
    </source>
</evidence>
<proteinExistence type="predicted"/>
<name>A0A9N9JID7_9GLOM</name>
<accession>A0A9N9JID7</accession>
<dbReference type="Proteomes" id="UP000789405">
    <property type="component" value="Unassembled WGS sequence"/>
</dbReference>
<protein>
    <submittedName>
        <fullName evidence="1">1078_t:CDS:1</fullName>
    </submittedName>
</protein>
<sequence>LLECCDFSKKAKHTAYTDLYSLGSKALNDFLGLVKTTPKYHYLYKRETCIDLNTISFAADIYERTIGYKELVGACYMALEKIFEFNLVRKVGQLETYISIVYALPYLSEMQKNMLVHILHYGSTIVSWSDALSELISKGIVRVVRNFLLQSVEIECIALILQIVLLYNAGFFCKP</sequence>
<organism evidence="1 2">
    <name type="scientific">Dentiscutata erythropus</name>
    <dbReference type="NCBI Taxonomy" id="1348616"/>
    <lineage>
        <taxon>Eukaryota</taxon>
        <taxon>Fungi</taxon>
        <taxon>Fungi incertae sedis</taxon>
        <taxon>Mucoromycota</taxon>
        <taxon>Glomeromycotina</taxon>
        <taxon>Glomeromycetes</taxon>
        <taxon>Diversisporales</taxon>
        <taxon>Gigasporaceae</taxon>
        <taxon>Dentiscutata</taxon>
    </lineage>
</organism>
<feature type="non-terminal residue" evidence="1">
    <location>
        <position position="175"/>
    </location>
</feature>
<dbReference type="EMBL" id="CAJVPY010021576">
    <property type="protein sequence ID" value="CAG8780106.1"/>
    <property type="molecule type" value="Genomic_DNA"/>
</dbReference>
<reference evidence="1" key="1">
    <citation type="submission" date="2021-06" db="EMBL/GenBank/DDBJ databases">
        <authorList>
            <person name="Kallberg Y."/>
            <person name="Tangrot J."/>
            <person name="Rosling A."/>
        </authorList>
    </citation>
    <scope>NUCLEOTIDE SEQUENCE</scope>
    <source>
        <strain evidence="1">MA453B</strain>
    </source>
</reference>
<comment type="caution">
    <text evidence="1">The sequence shown here is derived from an EMBL/GenBank/DDBJ whole genome shotgun (WGS) entry which is preliminary data.</text>
</comment>
<evidence type="ECO:0000313" key="1">
    <source>
        <dbReference type="EMBL" id="CAG8780106.1"/>
    </source>
</evidence>
<dbReference type="AlphaFoldDB" id="A0A9N9JID7"/>
<gene>
    <name evidence="1" type="ORF">DERYTH_LOCUS19545</name>
</gene>